<dbReference type="EMBL" id="FOQG01000005">
    <property type="protein sequence ID" value="SFI12401.1"/>
    <property type="molecule type" value="Genomic_DNA"/>
</dbReference>
<keyword evidence="3" id="KW-1185">Reference proteome</keyword>
<accession>A0A1I3FN82</accession>
<dbReference type="Proteomes" id="UP000198649">
    <property type="component" value="Unassembled WGS sequence"/>
</dbReference>
<evidence type="ECO:0000313" key="3">
    <source>
        <dbReference type="Proteomes" id="UP000198649"/>
    </source>
</evidence>
<reference evidence="2 3" key="1">
    <citation type="submission" date="2016-10" db="EMBL/GenBank/DDBJ databases">
        <authorList>
            <person name="de Groot N.N."/>
        </authorList>
    </citation>
    <scope>NUCLEOTIDE SEQUENCE [LARGE SCALE GENOMIC DNA]</scope>
    <source>
        <strain evidence="2 3">CGMCC 1.11156</strain>
    </source>
</reference>
<protein>
    <recommendedName>
        <fullName evidence="4">DUF2613 domain-containing protein</fullName>
    </recommendedName>
</protein>
<feature type="compositionally biased region" description="Polar residues" evidence="1">
    <location>
        <begin position="30"/>
        <end position="41"/>
    </location>
</feature>
<proteinExistence type="predicted"/>
<dbReference type="RefSeq" id="WP_170259080.1">
    <property type="nucleotide sequence ID" value="NZ_BKAF01000006.1"/>
</dbReference>
<name>A0A1I3FN82_9ACTN</name>
<evidence type="ECO:0000256" key="1">
    <source>
        <dbReference type="SAM" id="MobiDB-lite"/>
    </source>
</evidence>
<dbReference type="STRING" id="1005945.SAMN05216561_10556"/>
<sequence>MGTILTTIGALVLGGVVAAATIVGVVSSQTAAPDKSPTNVNAPVIEYGSN</sequence>
<dbReference type="AlphaFoldDB" id="A0A1I3FN82"/>
<feature type="region of interest" description="Disordered" evidence="1">
    <location>
        <begin position="30"/>
        <end position="50"/>
    </location>
</feature>
<evidence type="ECO:0000313" key="2">
    <source>
        <dbReference type="EMBL" id="SFI12401.1"/>
    </source>
</evidence>
<gene>
    <name evidence="2" type="ORF">SAMN05216561_10556</name>
</gene>
<organism evidence="2 3">
    <name type="scientific">Nocardioides psychrotolerans</name>
    <dbReference type="NCBI Taxonomy" id="1005945"/>
    <lineage>
        <taxon>Bacteria</taxon>
        <taxon>Bacillati</taxon>
        <taxon>Actinomycetota</taxon>
        <taxon>Actinomycetes</taxon>
        <taxon>Propionibacteriales</taxon>
        <taxon>Nocardioidaceae</taxon>
        <taxon>Nocardioides</taxon>
    </lineage>
</organism>
<evidence type="ECO:0008006" key="4">
    <source>
        <dbReference type="Google" id="ProtNLM"/>
    </source>
</evidence>